<evidence type="ECO:0000256" key="13">
    <source>
        <dbReference type="ARBA" id="ARBA00029329"/>
    </source>
</evidence>
<dbReference type="SUPFAM" id="SSF53756">
    <property type="entry name" value="UDP-Glycosyltransferase/glycogen phosphorylase"/>
    <property type="match status" value="1"/>
</dbReference>
<keyword evidence="5 19" id="KW-0808">Transferase</keyword>
<name>D2I5M7_AILME</name>
<comment type="catalytic activity">
    <reaction evidence="14">
        <text>an alpha-Neu5Ac-(2-&gt;3)-beta-D-Gal-(1-&gt;4)-beta-D-GlcNAc-(1-&gt;3)-beta-D-Gal-(1-&gt;4)-[alpha-L-Fuc-(1-&gt;3)]-beta-D-GlcNAc derivative + GDP-beta-L-fucose = an alpha-Neu5Ac-(2-&gt;3)-beta-D-Gal-(1-&gt;4)-[alpha-L-Fuc-(1-&gt;3)]-beta-D-GlcNAc-(1-&gt;3)-beta-D-Gal-(1-&gt;4)-[alpha-L-Fuc-(1-&gt;3)]-beta-D-GlcNAc derivative + GDP + H(+)</text>
        <dbReference type="Rhea" id="RHEA:52864"/>
        <dbReference type="ChEBI" id="CHEBI:15378"/>
        <dbReference type="ChEBI" id="CHEBI:57273"/>
        <dbReference type="ChEBI" id="CHEBI:58189"/>
        <dbReference type="ChEBI" id="CHEBI:145342"/>
        <dbReference type="ChEBI" id="CHEBI:145343"/>
    </reaction>
    <physiologicalReaction direction="left-to-right" evidence="14">
        <dbReference type="Rhea" id="RHEA:52865"/>
    </physiologicalReaction>
</comment>
<dbReference type="GeneID" id="100468460"/>
<dbReference type="GeneTree" id="ENSGT00940000163125"/>
<evidence type="ECO:0000256" key="17">
    <source>
        <dbReference type="ARBA" id="ARBA00036481"/>
    </source>
</evidence>
<comment type="pathway">
    <text evidence="2">Protein modification; protein glycosylation.</text>
</comment>
<keyword evidence="12" id="KW-0325">Glycoprotein</keyword>
<evidence type="ECO:0000256" key="2">
    <source>
        <dbReference type="ARBA" id="ARBA00004922"/>
    </source>
</evidence>
<evidence type="ECO:0000256" key="18">
    <source>
        <dbReference type="ARBA" id="ARBA00036928"/>
    </source>
</evidence>
<keyword evidence="9 19" id="KW-0333">Golgi apparatus</keyword>
<evidence type="ECO:0000256" key="4">
    <source>
        <dbReference type="ARBA" id="ARBA00022676"/>
    </source>
</evidence>
<reference evidence="23" key="2">
    <citation type="submission" date="2025-05" db="UniProtKB">
        <authorList>
            <consortium name="Ensembl"/>
        </authorList>
    </citation>
    <scope>IDENTIFICATION</scope>
</reference>
<evidence type="ECO:0000259" key="21">
    <source>
        <dbReference type="Pfam" id="PF17039"/>
    </source>
</evidence>
<reference evidence="22 24" key="1">
    <citation type="journal article" date="2010" name="Nature">
        <title>The sequence and de novo assembly of the giant panda genome.</title>
        <authorList>
            <person name="Li R."/>
            <person name="Fan W."/>
            <person name="Tian G."/>
            <person name="Zhu H."/>
            <person name="He L."/>
            <person name="Cai J."/>
            <person name="Huang Q."/>
            <person name="Cai Q."/>
            <person name="Li B."/>
            <person name="Bai Y."/>
            <person name="Zhang Z."/>
            <person name="Zhang Y."/>
            <person name="Wang W."/>
            <person name="Li J."/>
            <person name="Wei F."/>
            <person name="Li H."/>
            <person name="Jian M."/>
            <person name="Li J."/>
            <person name="Zhang Z."/>
            <person name="Nielsen R."/>
            <person name="Li D."/>
            <person name="Gu W."/>
            <person name="Yang Z."/>
            <person name="Xuan Z."/>
            <person name="Ryder O.A."/>
            <person name="Leung F.C."/>
            <person name="Zhou Y."/>
            <person name="Cao J."/>
            <person name="Sun X."/>
            <person name="Fu Y."/>
            <person name="Fang X."/>
            <person name="Guo X."/>
            <person name="Wang B."/>
            <person name="Hou R."/>
            <person name="Shen F."/>
            <person name="Mu B."/>
            <person name="Ni P."/>
            <person name="Lin R."/>
            <person name="Qian W."/>
            <person name="Wang G."/>
            <person name="Yu C."/>
            <person name="Nie W."/>
            <person name="Wang J."/>
            <person name="Wu Z."/>
            <person name="Liang H."/>
            <person name="Min J."/>
            <person name="Wu Q."/>
            <person name="Cheng S."/>
            <person name="Ruan J."/>
            <person name="Wang M."/>
            <person name="Shi Z."/>
            <person name="Wen M."/>
            <person name="Liu B."/>
            <person name="Ren X."/>
            <person name="Zheng H."/>
            <person name="Dong D."/>
            <person name="Cook K."/>
            <person name="Shan G."/>
            <person name="Zhang H."/>
            <person name="Kosiol C."/>
            <person name="Xie X."/>
            <person name="Lu Z."/>
            <person name="Zheng H."/>
            <person name="Li Y."/>
            <person name="Steiner C.C."/>
            <person name="Lam T.T."/>
            <person name="Lin S."/>
            <person name="Zhang Q."/>
            <person name="Li G."/>
            <person name="Tian J."/>
            <person name="Gong T."/>
            <person name="Liu H."/>
            <person name="Zhang D."/>
            <person name="Fang L."/>
            <person name="Ye C."/>
            <person name="Zhang J."/>
            <person name="Hu W."/>
            <person name="Xu A."/>
            <person name="Ren Y."/>
            <person name="Zhang G."/>
            <person name="Bruford M.W."/>
            <person name="Li Q."/>
            <person name="Ma L."/>
            <person name="Guo Y."/>
            <person name="An N."/>
            <person name="Hu Y."/>
            <person name="Zheng Y."/>
            <person name="Shi Y."/>
            <person name="Li Z."/>
            <person name="Liu Q."/>
            <person name="Chen Y."/>
            <person name="Zhao J."/>
            <person name="Qu N."/>
            <person name="Zhao S."/>
            <person name="Tian F."/>
            <person name="Wang X."/>
            <person name="Wang H."/>
            <person name="Xu L."/>
            <person name="Liu X."/>
            <person name="Vinar T."/>
            <person name="Wang Y."/>
            <person name="Lam T.W."/>
            <person name="Yiu S.M."/>
            <person name="Liu S."/>
            <person name="Zhang H."/>
            <person name="Li D."/>
            <person name="Huang Y."/>
            <person name="Wang X."/>
            <person name="Yang G."/>
            <person name="Jiang Z."/>
            <person name="Wang J."/>
            <person name="Qin N."/>
            <person name="Li L."/>
            <person name="Li J."/>
            <person name="Bolund L."/>
            <person name="Kristiansen K."/>
            <person name="Wong G.K."/>
            <person name="Olson M."/>
            <person name="Zhang X."/>
            <person name="Li S."/>
            <person name="Yang H."/>
            <person name="Wang J."/>
            <person name="Wang J."/>
        </authorList>
    </citation>
    <scope>NUCLEOTIDE SEQUENCE [LARGE SCALE GENOMIC DNA]</scope>
</reference>
<feature type="domain" description="Fucosyltransferase C-terminal" evidence="20">
    <location>
        <begin position="209"/>
        <end position="381"/>
    </location>
</feature>
<evidence type="ECO:0000313" key="24">
    <source>
        <dbReference type="Proteomes" id="UP000008912"/>
    </source>
</evidence>
<dbReference type="OMA" id="CKACRIL"/>
<dbReference type="Proteomes" id="UP000008912">
    <property type="component" value="Unassembled WGS sequence"/>
</dbReference>
<comment type="catalytic activity">
    <reaction evidence="13">
        <text>a beta-D-galactosyl-(1-&gt;4)-N-acetyl-beta-D-glucosaminyl derivative + GDP-beta-L-fucose = a beta-D-galactosyl-(1-&gt;4)-[alpha-L-fucosyl-(1-&gt;3)]-N-acetyl-beta-D-glucosaminyl derivative + GDP + H(+)</text>
        <dbReference type="Rhea" id="RHEA:14257"/>
        <dbReference type="ChEBI" id="CHEBI:15378"/>
        <dbReference type="ChEBI" id="CHEBI:57273"/>
        <dbReference type="ChEBI" id="CHEBI:58189"/>
        <dbReference type="ChEBI" id="CHEBI:133507"/>
        <dbReference type="ChEBI" id="CHEBI:137941"/>
        <dbReference type="EC" id="2.4.1.152"/>
    </reaction>
    <physiologicalReaction direction="left-to-right" evidence="13">
        <dbReference type="Rhea" id="RHEA:14258"/>
    </physiologicalReaction>
</comment>
<dbReference type="HOGENOM" id="CLU_032075_4_1_1"/>
<evidence type="ECO:0000256" key="8">
    <source>
        <dbReference type="ARBA" id="ARBA00022989"/>
    </source>
</evidence>
<organism evidence="22">
    <name type="scientific">Ailuropoda melanoleuca</name>
    <name type="common">Giant panda</name>
    <dbReference type="NCBI Taxonomy" id="9646"/>
    <lineage>
        <taxon>Eukaryota</taxon>
        <taxon>Metazoa</taxon>
        <taxon>Chordata</taxon>
        <taxon>Craniata</taxon>
        <taxon>Vertebrata</taxon>
        <taxon>Euteleostomi</taxon>
        <taxon>Mammalia</taxon>
        <taxon>Eutheria</taxon>
        <taxon>Laurasiatheria</taxon>
        <taxon>Carnivora</taxon>
        <taxon>Caniformia</taxon>
        <taxon>Ursidae</taxon>
        <taxon>Ailuropoda</taxon>
    </lineage>
</organism>
<keyword evidence="7" id="KW-0735">Signal-anchor</keyword>
<dbReference type="GO" id="GO:0017083">
    <property type="term" value="F:4-galactosyl-N-acetylglucosaminide 3-alpha-L-fucosyltransferase activity"/>
    <property type="evidence" value="ECO:0007669"/>
    <property type="project" value="UniProtKB-EC"/>
</dbReference>
<evidence type="ECO:0000256" key="14">
    <source>
        <dbReference type="ARBA" id="ARBA00036052"/>
    </source>
</evidence>
<feature type="domain" description="Fucosyltransferase N-terminal" evidence="21">
    <location>
        <begin position="85"/>
        <end position="192"/>
    </location>
</feature>
<comment type="catalytic activity">
    <reaction evidence="15">
        <text>a beta-D-galactosyl-(1-&gt;3)-N-acetyl-beta-D-glucosaminyl derivative + GDP-beta-L-fucose = a beta-D-galactosyl-(1-&gt;3)-[alpha-L-fucosyl-(1-&gt;4)]-N-acetyl-beta-D-glucosaminyl derivative + GDP + H(+)</text>
        <dbReference type="Rhea" id="RHEA:23628"/>
        <dbReference type="ChEBI" id="CHEBI:15378"/>
        <dbReference type="ChEBI" id="CHEBI:57273"/>
        <dbReference type="ChEBI" id="CHEBI:58189"/>
        <dbReference type="ChEBI" id="CHEBI:133506"/>
        <dbReference type="ChEBI" id="CHEBI:140304"/>
        <dbReference type="EC" id="2.4.1.65"/>
    </reaction>
    <physiologicalReaction direction="left-to-right" evidence="15">
        <dbReference type="Rhea" id="RHEA:23629"/>
    </physiologicalReaction>
</comment>
<dbReference type="PANTHER" id="PTHR11929">
    <property type="entry name" value="ALPHA- 1,3 -FUCOSYLTRANSFERASE"/>
    <property type="match status" value="1"/>
</dbReference>
<feature type="non-terminal residue" evidence="22">
    <location>
        <position position="383"/>
    </location>
</feature>
<dbReference type="Ensembl" id="ENSAMET00000020636.2">
    <property type="protein sequence ID" value="ENSAMEP00000019867.1"/>
    <property type="gene ID" value="ENSAMEG00000018817.2"/>
</dbReference>
<evidence type="ECO:0000256" key="15">
    <source>
        <dbReference type="ARBA" id="ARBA00036273"/>
    </source>
</evidence>
<sequence>MDAQGLAKKWCPWRHFLLWMLLQLLFTLCFFSYLRWSREDPVWSPISRAHTAESLTTAPDGSPGPVSSQGAPCWATNGSSGRPPLLLLLWTWPFHSPVTLSRCSDLRPGTADCQLTADRRVYHKADAVLMHHREIGYRPKEQLPTSPRPPGQRWVWYSMESPSHCPQLKALDGYFNLTMSYRRDSDIFTPYGWLEPWPDQPAALLVNLSAKAELVAWVVSNWREDSARVRYYRTLQAHLKVDVYGQNHKALPRDVMIQQLSQYKFYLAFENSLHPDYITEKLWRNALDAWAVPVVLGPSRRNYEQFLPPDAFIHVSDFQSPKELAQYLLALDKDHARYLSYFRWRESWRPQTFSWALMYCKACWRLQQESTYQTVPSIASWFT</sequence>
<dbReference type="Pfam" id="PF17039">
    <property type="entry name" value="Glyco_tran_10_N"/>
    <property type="match status" value="1"/>
</dbReference>
<dbReference type="STRING" id="9646.ENSAMEP00000019867"/>
<comment type="subcellular location">
    <subcellularLocation>
        <location evidence="1 19">Golgi apparatus</location>
        <location evidence="1 19">Golgi stack membrane</location>
        <topology evidence="1 19">Single-pass type II membrane protein</topology>
    </subcellularLocation>
</comment>
<comment type="catalytic activity">
    <reaction evidence="17">
        <text>an N-acetyl-alpha-neuraminyl-(2-&gt;3)-beta-D-galactosyl-(1-&gt;4)-N-acetyl-beta-D-glucosaminyl derivative + GDP-beta-L-fucose = an alpha-Neu5Ac-(2-&gt;3)-beta-D-Gal-(1-&gt;4)-[alpha-L-Fuc-(1-&gt;3)]-beta-D-GlcNAc derivative + GDP + H(+)</text>
        <dbReference type="Rhea" id="RHEA:56076"/>
        <dbReference type="ChEBI" id="CHEBI:15378"/>
        <dbReference type="ChEBI" id="CHEBI:57273"/>
        <dbReference type="ChEBI" id="CHEBI:58189"/>
        <dbReference type="ChEBI" id="CHEBI:136545"/>
        <dbReference type="ChEBI" id="CHEBI:139509"/>
    </reaction>
    <physiologicalReaction direction="left-to-right" evidence="17">
        <dbReference type="Rhea" id="RHEA:56077"/>
    </physiologicalReaction>
</comment>
<evidence type="ECO:0000256" key="16">
    <source>
        <dbReference type="ARBA" id="ARBA00036468"/>
    </source>
</evidence>
<dbReference type="OrthoDB" id="9744084at2759"/>
<comment type="catalytic activity">
    <reaction evidence="18">
        <text>beta-D-galactosyl-(1-&gt;4)-N-acetyl-D-glucosamine + GDP-beta-L-fucose = beta-D-galactosyl-(1-&gt;4)-[alpha-L-fucosyl-(1-&gt;3)]-N-acetyl-D-glucosamine + GDP + H(+)</text>
        <dbReference type="Rhea" id="RHEA:62824"/>
        <dbReference type="ChEBI" id="CHEBI:15378"/>
        <dbReference type="ChEBI" id="CHEBI:57273"/>
        <dbReference type="ChEBI" id="CHEBI:58189"/>
        <dbReference type="ChEBI" id="CHEBI:60152"/>
        <dbReference type="ChEBI" id="CHEBI:62287"/>
    </reaction>
    <physiologicalReaction direction="left-to-right" evidence="18">
        <dbReference type="Rhea" id="RHEA:62825"/>
    </physiologicalReaction>
</comment>
<dbReference type="GO" id="GO:0006629">
    <property type="term" value="P:lipid metabolic process"/>
    <property type="evidence" value="ECO:0007669"/>
    <property type="project" value="UniProtKB-KW"/>
</dbReference>
<comment type="catalytic activity">
    <reaction evidence="16">
        <text>an alpha-Neu5Ac-(2-&gt;3)-beta-D-Gal-(1-&gt;3)-D-GlcNAc derivative + GDP-beta-L-fucose = an alpha-Neu5Ac-(2-&gt;3)-beta-D-Gal-(1-&gt;3)-[alpha-L-Fuc-(1-&gt;4)]-beta-D-GlcNAc derivative + GDP + H(+)</text>
        <dbReference type="Rhea" id="RHEA:62904"/>
        <dbReference type="ChEBI" id="CHEBI:15378"/>
        <dbReference type="ChEBI" id="CHEBI:57273"/>
        <dbReference type="ChEBI" id="CHEBI:58189"/>
        <dbReference type="ChEBI" id="CHEBI:146021"/>
        <dbReference type="ChEBI" id="CHEBI:146022"/>
    </reaction>
    <physiologicalReaction direction="left-to-right" evidence="16">
        <dbReference type="Rhea" id="RHEA:62905"/>
    </physiologicalReaction>
</comment>
<evidence type="ECO:0000256" key="5">
    <source>
        <dbReference type="ARBA" id="ARBA00022679"/>
    </source>
</evidence>
<evidence type="ECO:0000256" key="19">
    <source>
        <dbReference type="RuleBase" id="RU003832"/>
    </source>
</evidence>
<evidence type="ECO:0000256" key="3">
    <source>
        <dbReference type="ARBA" id="ARBA00008919"/>
    </source>
</evidence>
<dbReference type="FunFam" id="3.40.50.11660:FF:000001">
    <property type="entry name" value="alpha-(1,3)-fucosyltransferase 9"/>
    <property type="match status" value="1"/>
</dbReference>
<dbReference type="InterPro" id="IPR055270">
    <property type="entry name" value="Glyco_tran_10_C"/>
</dbReference>
<dbReference type="PANTHER" id="PTHR11929:SF11">
    <property type="entry name" value="4-GALACTOSYL-N-ACETYLGLUCOSAMINIDE 3-ALPHA-L-FUCOSYLTRANSFERASE FUT5"/>
    <property type="match status" value="1"/>
</dbReference>
<dbReference type="KEGG" id="aml:100468460"/>
<evidence type="ECO:0000259" key="20">
    <source>
        <dbReference type="Pfam" id="PF00852"/>
    </source>
</evidence>
<keyword evidence="11 19" id="KW-0472">Membrane</keyword>
<feature type="transmembrane region" description="Helical" evidence="19">
    <location>
        <begin position="16"/>
        <end position="34"/>
    </location>
</feature>
<dbReference type="InterPro" id="IPR001503">
    <property type="entry name" value="Glyco_trans_10"/>
</dbReference>
<evidence type="ECO:0000256" key="6">
    <source>
        <dbReference type="ARBA" id="ARBA00022692"/>
    </source>
</evidence>
<protein>
    <recommendedName>
        <fullName evidence="19">Fucosyltransferase</fullName>
        <ecNumber evidence="19">2.4.1.-</ecNumber>
    </recommendedName>
</protein>
<evidence type="ECO:0000313" key="22">
    <source>
        <dbReference type="EMBL" id="EFB23121.1"/>
    </source>
</evidence>
<evidence type="ECO:0000256" key="9">
    <source>
        <dbReference type="ARBA" id="ARBA00023034"/>
    </source>
</evidence>
<dbReference type="AlphaFoldDB" id="D2I5M7"/>
<dbReference type="GO" id="GO:0032580">
    <property type="term" value="C:Golgi cisterna membrane"/>
    <property type="evidence" value="ECO:0007669"/>
    <property type="project" value="UniProtKB-SubCell"/>
</dbReference>
<dbReference type="eggNOG" id="KOG2619">
    <property type="taxonomic scope" value="Eukaryota"/>
</dbReference>
<dbReference type="InterPro" id="IPR031481">
    <property type="entry name" value="Glyco_tran_10_N"/>
</dbReference>
<dbReference type="InterPro" id="IPR038577">
    <property type="entry name" value="GT10-like_C_sf"/>
</dbReference>
<dbReference type="UniPathway" id="UPA00378"/>
<dbReference type="Pfam" id="PF00852">
    <property type="entry name" value="Glyco_transf_10"/>
    <property type="match status" value="1"/>
</dbReference>
<proteinExistence type="inferred from homology"/>
<evidence type="ECO:0000256" key="10">
    <source>
        <dbReference type="ARBA" id="ARBA00023098"/>
    </source>
</evidence>
<keyword evidence="6 19" id="KW-0812">Transmembrane</keyword>
<gene>
    <name evidence="23" type="primary">LOC100468460</name>
    <name evidence="22" type="ORF">PANDA_021008</name>
</gene>
<evidence type="ECO:0000256" key="11">
    <source>
        <dbReference type="ARBA" id="ARBA00023136"/>
    </source>
</evidence>
<evidence type="ECO:0000256" key="1">
    <source>
        <dbReference type="ARBA" id="ARBA00004447"/>
    </source>
</evidence>
<keyword evidence="4 19" id="KW-0328">Glycosyltransferase</keyword>
<keyword evidence="8 19" id="KW-1133">Transmembrane helix</keyword>
<accession>D2I5M7</accession>
<dbReference type="GO" id="GO:0017060">
    <property type="term" value="F:3-galactosyl-N-acetylglucosaminide 4-alpha-L-fucosyltransferase activity"/>
    <property type="evidence" value="ECO:0007669"/>
    <property type="project" value="UniProtKB-EC"/>
</dbReference>
<evidence type="ECO:0000256" key="12">
    <source>
        <dbReference type="ARBA" id="ARBA00023180"/>
    </source>
</evidence>
<dbReference type="EC" id="2.4.1.-" evidence="19"/>
<dbReference type="RefSeq" id="XP_002930534.2">
    <property type="nucleotide sequence ID" value="XM_002930488.4"/>
</dbReference>
<dbReference type="EMBL" id="GL194725">
    <property type="protein sequence ID" value="EFB23121.1"/>
    <property type="molecule type" value="Genomic_DNA"/>
</dbReference>
<comment type="similarity">
    <text evidence="3 19">Belongs to the glycosyltransferase 10 family.</text>
</comment>
<keyword evidence="10" id="KW-0443">Lipid metabolism</keyword>
<dbReference type="Gene3D" id="3.40.50.11660">
    <property type="entry name" value="Glycosyl transferase family 10, C-terminal domain"/>
    <property type="match status" value="1"/>
</dbReference>
<evidence type="ECO:0000256" key="7">
    <source>
        <dbReference type="ARBA" id="ARBA00022968"/>
    </source>
</evidence>
<evidence type="ECO:0000313" key="23">
    <source>
        <dbReference type="Ensembl" id="ENSAMEP00000019867.1"/>
    </source>
</evidence>
<keyword evidence="24" id="KW-1185">Reference proteome</keyword>